<dbReference type="CDD" id="cd03025">
    <property type="entry name" value="DsbA_FrnE_like"/>
    <property type="match status" value="1"/>
</dbReference>
<dbReference type="SUPFAM" id="SSF52833">
    <property type="entry name" value="Thioredoxin-like"/>
    <property type="match status" value="1"/>
</dbReference>
<dbReference type="AlphaFoldDB" id="A0A4Q0XUU8"/>
<evidence type="ECO:0000313" key="3">
    <source>
        <dbReference type="Proteomes" id="UP000290657"/>
    </source>
</evidence>
<dbReference type="GO" id="GO:0016491">
    <property type="term" value="F:oxidoreductase activity"/>
    <property type="evidence" value="ECO:0007669"/>
    <property type="project" value="InterPro"/>
</dbReference>
<evidence type="ECO:0000259" key="1">
    <source>
        <dbReference type="Pfam" id="PF01323"/>
    </source>
</evidence>
<dbReference type="Pfam" id="PF01323">
    <property type="entry name" value="DSBA"/>
    <property type="match status" value="1"/>
</dbReference>
<dbReference type="PANTHER" id="PTHR13887">
    <property type="entry name" value="GLUTATHIONE S-TRANSFERASE KAPPA"/>
    <property type="match status" value="1"/>
</dbReference>
<dbReference type="Gene3D" id="3.40.30.10">
    <property type="entry name" value="Glutaredoxin"/>
    <property type="match status" value="1"/>
</dbReference>
<evidence type="ECO:0000313" key="2">
    <source>
        <dbReference type="EMBL" id="RXJ60735.1"/>
    </source>
</evidence>
<dbReference type="EMBL" id="PDKN01000001">
    <property type="protein sequence ID" value="RXJ60735.1"/>
    <property type="molecule type" value="Genomic_DNA"/>
</dbReference>
<dbReference type="OrthoDB" id="9799122at2"/>
<protein>
    <submittedName>
        <fullName evidence="2">DsbA family protein</fullName>
    </submittedName>
</protein>
<dbReference type="Proteomes" id="UP000290657">
    <property type="component" value="Unassembled WGS sequence"/>
</dbReference>
<proteinExistence type="predicted"/>
<keyword evidence="3" id="KW-1185">Reference proteome</keyword>
<dbReference type="PANTHER" id="PTHR13887:SF54">
    <property type="entry name" value="DSBA FAMILY PROTEIN"/>
    <property type="match status" value="1"/>
</dbReference>
<sequence>MQKTLYYIHDPMCSWCYAFKPVFEELKKNLKDNTQIVYVCGGLAQHTDEVMPKDQQEKIKAIWQQIEQEIGTKFNYDFWSKNTPQRATYLACQALILAREMGKEEEMLQAIQRGYYQKALNPSQKEVLVKLADEIGLDKKVFEKRLHTPQTQALLDEDLNLRRKLNVRVFPTLLLQYKKECYPINIDFKESSKMLAQIQNLSENTYF</sequence>
<name>A0A4Q0XUU8_9BACT</name>
<dbReference type="InterPro" id="IPR036249">
    <property type="entry name" value="Thioredoxin-like_sf"/>
</dbReference>
<gene>
    <name evidence="2" type="ORF">CRV04_01600</name>
</gene>
<comment type="caution">
    <text evidence="2">The sequence shown here is derived from an EMBL/GenBank/DDBJ whole genome shotgun (WGS) entry which is preliminary data.</text>
</comment>
<dbReference type="InterPro" id="IPR001853">
    <property type="entry name" value="DSBA-like_thioredoxin_dom"/>
</dbReference>
<dbReference type="RefSeq" id="WP_128994869.1">
    <property type="nucleotide sequence ID" value="NZ_PDKN01000001.1"/>
</dbReference>
<feature type="domain" description="DSBA-like thioredoxin" evidence="1">
    <location>
        <begin position="10"/>
        <end position="175"/>
    </location>
</feature>
<accession>A0A4Q0XUU8</accession>
<reference evidence="2 3" key="1">
    <citation type="submission" date="2017-10" db="EMBL/GenBank/DDBJ databases">
        <title>Genomics of the genus Arcobacter.</title>
        <authorList>
            <person name="Perez-Cataluna A."/>
            <person name="Figueras M.J."/>
        </authorList>
    </citation>
    <scope>NUCLEOTIDE SEQUENCE [LARGE SCALE GENOMIC DNA]</scope>
    <source>
        <strain evidence="2 3">CECT 8987</strain>
    </source>
</reference>
<organism evidence="2 3">
    <name type="scientific">Candidatus Marinarcus aquaticus</name>
    <dbReference type="NCBI Taxonomy" id="2044504"/>
    <lineage>
        <taxon>Bacteria</taxon>
        <taxon>Pseudomonadati</taxon>
        <taxon>Campylobacterota</taxon>
        <taxon>Epsilonproteobacteria</taxon>
        <taxon>Campylobacterales</taxon>
        <taxon>Arcobacteraceae</taxon>
        <taxon>Candidatus Marinarcus</taxon>
    </lineage>
</organism>